<proteinExistence type="predicted"/>
<protein>
    <submittedName>
        <fullName evidence="1">Uncharacterized protein</fullName>
    </submittedName>
</protein>
<gene>
    <name evidence="1" type="ORF">AOQ84DRAFT_203689</name>
</gene>
<name>A0A8E2FDT0_9PEZI</name>
<keyword evidence="2" id="KW-1185">Reference proteome</keyword>
<dbReference type="AlphaFoldDB" id="A0A8E2FDT0"/>
<dbReference type="EMBL" id="KV748524">
    <property type="protein sequence ID" value="OCL14831.1"/>
    <property type="molecule type" value="Genomic_DNA"/>
</dbReference>
<dbReference type="Proteomes" id="UP000250140">
    <property type="component" value="Unassembled WGS sequence"/>
</dbReference>
<evidence type="ECO:0000313" key="2">
    <source>
        <dbReference type="Proteomes" id="UP000250140"/>
    </source>
</evidence>
<reference evidence="1 2" key="1">
    <citation type="journal article" date="2016" name="Nat. Commun.">
        <title>Ectomycorrhizal ecology is imprinted in the genome of the dominant symbiotic fungus Cenococcum geophilum.</title>
        <authorList>
            <consortium name="DOE Joint Genome Institute"/>
            <person name="Peter M."/>
            <person name="Kohler A."/>
            <person name="Ohm R.A."/>
            <person name="Kuo A."/>
            <person name="Krutzmann J."/>
            <person name="Morin E."/>
            <person name="Arend M."/>
            <person name="Barry K.W."/>
            <person name="Binder M."/>
            <person name="Choi C."/>
            <person name="Clum A."/>
            <person name="Copeland A."/>
            <person name="Grisel N."/>
            <person name="Haridas S."/>
            <person name="Kipfer T."/>
            <person name="LaButti K."/>
            <person name="Lindquist E."/>
            <person name="Lipzen A."/>
            <person name="Maire R."/>
            <person name="Meier B."/>
            <person name="Mihaltcheva S."/>
            <person name="Molinier V."/>
            <person name="Murat C."/>
            <person name="Poggeler S."/>
            <person name="Quandt C.A."/>
            <person name="Sperisen C."/>
            <person name="Tritt A."/>
            <person name="Tisserant E."/>
            <person name="Crous P.W."/>
            <person name="Henrissat B."/>
            <person name="Nehls U."/>
            <person name="Egli S."/>
            <person name="Spatafora J.W."/>
            <person name="Grigoriev I.V."/>
            <person name="Martin F.M."/>
        </authorList>
    </citation>
    <scope>NUCLEOTIDE SEQUENCE [LARGE SCALE GENOMIC DNA]</scope>
    <source>
        <strain evidence="1 2">CBS 207.34</strain>
    </source>
</reference>
<accession>A0A8E2FDT0</accession>
<organism evidence="1 2">
    <name type="scientific">Glonium stellatum</name>
    <dbReference type="NCBI Taxonomy" id="574774"/>
    <lineage>
        <taxon>Eukaryota</taxon>
        <taxon>Fungi</taxon>
        <taxon>Dikarya</taxon>
        <taxon>Ascomycota</taxon>
        <taxon>Pezizomycotina</taxon>
        <taxon>Dothideomycetes</taxon>
        <taxon>Pleosporomycetidae</taxon>
        <taxon>Gloniales</taxon>
        <taxon>Gloniaceae</taxon>
        <taxon>Glonium</taxon>
    </lineage>
</organism>
<sequence length="150" mass="17469">MHSGRRAPVYIPHAPGAFQSGPWHSAPELVRMLADRLLCPSFEKFALAKVIQGLDSITFARLEWIDENVWPGSSLWRLCAHWVSWNGSGILLPRQQTLEFDMFFEKKDGLVLPRLRRFVDPRKMALEHWFEKCSRVALDCERLPRRPTNE</sequence>
<evidence type="ECO:0000313" key="1">
    <source>
        <dbReference type="EMBL" id="OCL14831.1"/>
    </source>
</evidence>